<gene>
    <name evidence="2" type="ORF">TPR58_15985</name>
</gene>
<dbReference type="Pfam" id="PF04304">
    <property type="entry name" value="DUF454"/>
    <property type="match status" value="1"/>
</dbReference>
<dbReference type="EMBL" id="JBDIZK010000009">
    <property type="protein sequence ID" value="MEN3748676.1"/>
    <property type="molecule type" value="Genomic_DNA"/>
</dbReference>
<proteinExistence type="predicted"/>
<dbReference type="RefSeq" id="WP_346247722.1">
    <property type="nucleotide sequence ID" value="NZ_JBDIZK010000009.1"/>
</dbReference>
<dbReference type="Proteomes" id="UP001427805">
    <property type="component" value="Unassembled WGS sequence"/>
</dbReference>
<keyword evidence="1" id="KW-1133">Transmembrane helix</keyword>
<dbReference type="PANTHER" id="PTHR35813">
    <property type="entry name" value="INNER MEMBRANE PROTEIN YBAN"/>
    <property type="match status" value="1"/>
</dbReference>
<name>A0ABV0BDG1_9SPHN</name>
<sequence length="117" mass="12767">MRRHLYLVAGFVSLGLAVIGALLPVMPTTVFVILAAWCFARSSPKLERRLLDHPTFGPHILRWRERGAISRKGKVAATIAFAVSILVGAIFAPWPWSLAPVAAALVIGGWIWSRPEG</sequence>
<keyword evidence="1" id="KW-0472">Membrane</keyword>
<organism evidence="2 3">
    <name type="scientific">Sphingomonas rustica</name>
    <dbReference type="NCBI Taxonomy" id="3103142"/>
    <lineage>
        <taxon>Bacteria</taxon>
        <taxon>Pseudomonadati</taxon>
        <taxon>Pseudomonadota</taxon>
        <taxon>Alphaproteobacteria</taxon>
        <taxon>Sphingomonadales</taxon>
        <taxon>Sphingomonadaceae</taxon>
        <taxon>Sphingomonas</taxon>
    </lineage>
</organism>
<keyword evidence="3" id="KW-1185">Reference proteome</keyword>
<feature type="transmembrane region" description="Helical" evidence="1">
    <location>
        <begin position="6"/>
        <end position="39"/>
    </location>
</feature>
<feature type="transmembrane region" description="Helical" evidence="1">
    <location>
        <begin position="97"/>
        <end position="113"/>
    </location>
</feature>
<protein>
    <submittedName>
        <fullName evidence="2">YbaN family protein</fullName>
    </submittedName>
</protein>
<evidence type="ECO:0000313" key="3">
    <source>
        <dbReference type="Proteomes" id="UP001427805"/>
    </source>
</evidence>
<feature type="transmembrane region" description="Helical" evidence="1">
    <location>
        <begin position="73"/>
        <end position="91"/>
    </location>
</feature>
<keyword evidence="1" id="KW-0812">Transmembrane</keyword>
<dbReference type="PANTHER" id="PTHR35813:SF1">
    <property type="entry name" value="INNER MEMBRANE PROTEIN YBAN"/>
    <property type="match status" value="1"/>
</dbReference>
<dbReference type="InterPro" id="IPR007401">
    <property type="entry name" value="DUF454"/>
</dbReference>
<comment type="caution">
    <text evidence="2">The sequence shown here is derived from an EMBL/GenBank/DDBJ whole genome shotgun (WGS) entry which is preliminary data.</text>
</comment>
<evidence type="ECO:0000256" key="1">
    <source>
        <dbReference type="SAM" id="Phobius"/>
    </source>
</evidence>
<reference evidence="2 3" key="1">
    <citation type="submission" date="2024-05" db="EMBL/GenBank/DDBJ databases">
        <title>Sphingomonas sp. HF-S3 16S ribosomal RNA gene Genome sequencing and assembly.</title>
        <authorList>
            <person name="Lee H."/>
        </authorList>
    </citation>
    <scope>NUCLEOTIDE SEQUENCE [LARGE SCALE GENOMIC DNA]</scope>
    <source>
        <strain evidence="2 3">HF-S3</strain>
    </source>
</reference>
<dbReference type="PIRSF" id="PIRSF016789">
    <property type="entry name" value="DUF454"/>
    <property type="match status" value="1"/>
</dbReference>
<accession>A0ABV0BDG1</accession>
<evidence type="ECO:0000313" key="2">
    <source>
        <dbReference type="EMBL" id="MEN3748676.1"/>
    </source>
</evidence>